<dbReference type="GO" id="GO:0051537">
    <property type="term" value="F:2 iron, 2 sulfur cluster binding"/>
    <property type="evidence" value="ECO:0007669"/>
    <property type="project" value="InterPro"/>
</dbReference>
<dbReference type="OrthoDB" id="9796486at2"/>
<dbReference type="InterPro" id="IPR017938">
    <property type="entry name" value="Riboflavin_synthase-like_b-brl"/>
</dbReference>
<feature type="domain" description="FAD-binding FR-type" evidence="4">
    <location>
        <begin position="9"/>
        <end position="121"/>
    </location>
</feature>
<dbReference type="PROSITE" id="PS00197">
    <property type="entry name" value="2FE2S_FER_1"/>
    <property type="match status" value="1"/>
</dbReference>
<dbReference type="InterPro" id="IPR039261">
    <property type="entry name" value="FNR_nucleotide-bd"/>
</dbReference>
<dbReference type="Gene3D" id="3.40.50.80">
    <property type="entry name" value="Nucleotide-binding domain of ferredoxin-NADP reductase (FNR) module"/>
    <property type="match status" value="1"/>
</dbReference>
<proteinExistence type="predicted"/>
<gene>
    <name evidence="5" type="ORF">CXK91_08275</name>
</gene>
<name>A0A2S4AQA7_STUST</name>
<organism evidence="5 6">
    <name type="scientific">Stutzerimonas stutzeri</name>
    <name type="common">Pseudomonas stutzeri</name>
    <dbReference type="NCBI Taxonomy" id="316"/>
    <lineage>
        <taxon>Bacteria</taxon>
        <taxon>Pseudomonadati</taxon>
        <taxon>Pseudomonadota</taxon>
        <taxon>Gammaproteobacteria</taxon>
        <taxon>Pseudomonadales</taxon>
        <taxon>Pseudomonadaceae</taxon>
        <taxon>Stutzerimonas</taxon>
    </lineage>
</organism>
<dbReference type="InterPro" id="IPR012675">
    <property type="entry name" value="Beta-grasp_dom_sf"/>
</dbReference>
<dbReference type="CDD" id="cd00207">
    <property type="entry name" value="fer2"/>
    <property type="match status" value="1"/>
</dbReference>
<evidence type="ECO:0000259" key="4">
    <source>
        <dbReference type="PROSITE" id="PS51384"/>
    </source>
</evidence>
<accession>A0A2S4AQA7</accession>
<keyword evidence="1" id="KW-0479">Metal-binding</keyword>
<dbReference type="PANTHER" id="PTHR47354">
    <property type="entry name" value="NADH OXIDOREDUCTASE HCR"/>
    <property type="match status" value="1"/>
</dbReference>
<evidence type="ECO:0008006" key="7">
    <source>
        <dbReference type="Google" id="ProtNLM"/>
    </source>
</evidence>
<dbReference type="EMBL" id="PPXG01000003">
    <property type="protein sequence ID" value="POH83217.1"/>
    <property type="molecule type" value="Genomic_DNA"/>
</dbReference>
<dbReference type="SUPFAM" id="SSF52343">
    <property type="entry name" value="Ferredoxin reductase-like, C-terminal NADP-linked domain"/>
    <property type="match status" value="1"/>
</dbReference>
<dbReference type="SUPFAM" id="SSF63380">
    <property type="entry name" value="Riboflavin synthase domain-like"/>
    <property type="match status" value="1"/>
</dbReference>
<reference evidence="5 6" key="1">
    <citation type="submission" date="2018-01" db="EMBL/GenBank/DDBJ databases">
        <title>Denitrification phenotypes of diverse strains of Pseudomonas stutzeri.</title>
        <authorList>
            <person name="Milligan D.A."/>
            <person name="Bergaust L."/>
            <person name="Bakken L.R."/>
            <person name="Frostegard A."/>
        </authorList>
    </citation>
    <scope>NUCLEOTIDE SEQUENCE [LARGE SCALE GENOMIC DNA]</scope>
    <source>
        <strain evidence="5 6">24a13</strain>
    </source>
</reference>
<dbReference type="PROSITE" id="PS51384">
    <property type="entry name" value="FAD_FR"/>
    <property type="match status" value="1"/>
</dbReference>
<evidence type="ECO:0000313" key="6">
    <source>
        <dbReference type="Proteomes" id="UP000237068"/>
    </source>
</evidence>
<dbReference type="InterPro" id="IPR001041">
    <property type="entry name" value="2Fe-2S_ferredoxin-type"/>
</dbReference>
<evidence type="ECO:0000313" key="5">
    <source>
        <dbReference type="EMBL" id="POH83217.1"/>
    </source>
</evidence>
<dbReference type="InterPro" id="IPR017927">
    <property type="entry name" value="FAD-bd_FR_type"/>
</dbReference>
<dbReference type="Gene3D" id="2.40.30.10">
    <property type="entry name" value="Translation factors"/>
    <property type="match status" value="1"/>
</dbReference>
<dbReference type="Pfam" id="PF00111">
    <property type="entry name" value="Fer2"/>
    <property type="match status" value="1"/>
</dbReference>
<comment type="cofactor">
    <cofactor evidence="2">
        <name>[2Fe-2S] cluster</name>
        <dbReference type="ChEBI" id="CHEBI:190135"/>
    </cofactor>
</comment>
<keyword evidence="1" id="KW-0408">Iron</keyword>
<dbReference type="AlphaFoldDB" id="A0A2S4AQA7"/>
<dbReference type="InterPro" id="IPR050415">
    <property type="entry name" value="MRET"/>
</dbReference>
<dbReference type="InterPro" id="IPR006058">
    <property type="entry name" value="2Fe2S_fd_BS"/>
</dbReference>
<sequence>MHIKTIRHYQPIEAPMEDIIFLRCEQACEVARNVKAFKLRILDISHSTIPEPGQYISIVFPDCSGIRQQRNYTVIEKPEIDLIVIAVQRTGRGGVSDRLHADLKEGVVVGATGAAGEITPEALIGARELVLLAGGIGITLPYGLIKSLSTLHNASLPVPKTTLFLSAPDVTDIPFLGELLKLDMSTDWFSIRLFITRSPIRHSTVQFRSGRIQASLLAEHAQPDTVIICGGHSFAQSLHEQCNQVYERAHYLIESFSAPETEEITDGRPHPVTLYIEGIDKELVMQSDQSLLDGLEAHGIPIKTQCRTGVCGSCKIRINSGDIHRSADFALRAAERAAGYALACCSFPQGKAVSISL</sequence>
<comment type="caution">
    <text evidence="5">The sequence shown here is derived from an EMBL/GenBank/DDBJ whole genome shotgun (WGS) entry which is preliminary data.</text>
</comment>
<evidence type="ECO:0000256" key="1">
    <source>
        <dbReference type="ARBA" id="ARBA00023014"/>
    </source>
</evidence>
<dbReference type="SUPFAM" id="SSF54292">
    <property type="entry name" value="2Fe-2S ferredoxin-like"/>
    <property type="match status" value="1"/>
</dbReference>
<dbReference type="GO" id="GO:0016491">
    <property type="term" value="F:oxidoreductase activity"/>
    <property type="evidence" value="ECO:0007669"/>
    <property type="project" value="InterPro"/>
</dbReference>
<protein>
    <recommendedName>
        <fullName evidence="7">Ferredoxin</fullName>
    </recommendedName>
</protein>
<dbReference type="InterPro" id="IPR036010">
    <property type="entry name" value="2Fe-2S_ferredoxin-like_sf"/>
</dbReference>
<dbReference type="Gene3D" id="3.10.20.30">
    <property type="match status" value="1"/>
</dbReference>
<feature type="domain" description="2Fe-2S ferredoxin-type" evidence="3">
    <location>
        <begin position="270"/>
        <end position="357"/>
    </location>
</feature>
<dbReference type="PROSITE" id="PS51085">
    <property type="entry name" value="2FE2S_FER_2"/>
    <property type="match status" value="1"/>
</dbReference>
<dbReference type="Proteomes" id="UP000237068">
    <property type="component" value="Unassembled WGS sequence"/>
</dbReference>
<evidence type="ECO:0000256" key="2">
    <source>
        <dbReference type="ARBA" id="ARBA00034078"/>
    </source>
</evidence>
<keyword evidence="1" id="KW-0411">Iron-sulfur</keyword>
<dbReference type="PANTHER" id="PTHR47354:SF5">
    <property type="entry name" value="PROTEIN RFBI"/>
    <property type="match status" value="1"/>
</dbReference>
<evidence type="ECO:0000259" key="3">
    <source>
        <dbReference type="PROSITE" id="PS51085"/>
    </source>
</evidence>